<dbReference type="EMBL" id="BJLP01000044">
    <property type="protein sequence ID" value="GEA81996.1"/>
    <property type="molecule type" value="Genomic_DNA"/>
</dbReference>
<dbReference type="RefSeq" id="WP_141321471.1">
    <property type="nucleotide sequence ID" value="NZ_BJLP01000044.1"/>
</dbReference>
<proteinExistence type="predicted"/>
<reference evidence="2 3" key="1">
    <citation type="submission" date="2019-06" db="EMBL/GenBank/DDBJ databases">
        <title>Whole genome shotgun sequence of Cellulomonas uda NBRC 3747.</title>
        <authorList>
            <person name="Hosoyama A."/>
            <person name="Uohara A."/>
            <person name="Ohji S."/>
            <person name="Ichikawa N."/>
        </authorList>
    </citation>
    <scope>NUCLEOTIDE SEQUENCE [LARGE SCALE GENOMIC DNA]</scope>
    <source>
        <strain evidence="2 3">NBRC 3747</strain>
    </source>
</reference>
<dbReference type="Gene3D" id="1.25.40.10">
    <property type="entry name" value="Tetratricopeptide repeat domain"/>
    <property type="match status" value="1"/>
</dbReference>
<name>A0A4Y3KEC1_CELUD</name>
<dbReference type="Proteomes" id="UP000315842">
    <property type="component" value="Unassembled WGS sequence"/>
</dbReference>
<comment type="caution">
    <text evidence="2">The sequence shown here is derived from an EMBL/GenBank/DDBJ whole genome shotgun (WGS) entry which is preliminary data.</text>
</comment>
<keyword evidence="3" id="KW-1185">Reference proteome</keyword>
<dbReference type="SUPFAM" id="SSF48452">
    <property type="entry name" value="TPR-like"/>
    <property type="match status" value="1"/>
</dbReference>
<organism evidence="2 3">
    <name type="scientific">Cellulomonas uda</name>
    <dbReference type="NCBI Taxonomy" id="1714"/>
    <lineage>
        <taxon>Bacteria</taxon>
        <taxon>Bacillati</taxon>
        <taxon>Actinomycetota</taxon>
        <taxon>Actinomycetes</taxon>
        <taxon>Micrococcales</taxon>
        <taxon>Cellulomonadaceae</taxon>
        <taxon>Cellulomonas</taxon>
    </lineage>
</organism>
<dbReference type="InterPro" id="IPR024983">
    <property type="entry name" value="CHAT_dom"/>
</dbReference>
<dbReference type="InterPro" id="IPR011990">
    <property type="entry name" value="TPR-like_helical_dom_sf"/>
</dbReference>
<evidence type="ECO:0000259" key="1">
    <source>
        <dbReference type="Pfam" id="PF12770"/>
    </source>
</evidence>
<dbReference type="Pfam" id="PF12770">
    <property type="entry name" value="CHAT"/>
    <property type="match status" value="1"/>
</dbReference>
<dbReference type="AlphaFoldDB" id="A0A4Y3KEC1"/>
<evidence type="ECO:0000313" key="3">
    <source>
        <dbReference type="Proteomes" id="UP000315842"/>
    </source>
</evidence>
<feature type="domain" description="CHAT" evidence="1">
    <location>
        <begin position="645"/>
        <end position="858"/>
    </location>
</feature>
<protein>
    <submittedName>
        <fullName evidence="2">CHAT domain-containing protein</fullName>
    </submittedName>
</protein>
<sequence>MTERSGPAAAGPLPDGDTRRAALERVAVDVALAEADNAEGHPNQARRRLVAALGRLDRLAGDDELTDPVRVRVRARALMELAKCEFETRGGPQAALAQLDGLVAAGAADAWPGIVPAAAGVRGLLALRGGRQDEALVALDAAIEQLDVADPVDGCRALLNRGTLHSERRDTAAARADYSQCAVRARAAGFDLLVFKAEHNLGYVHFREGRLPEALATMEAAARSLPGPVRPTALRDRSEVLLEAGLVGVADATLAQAAQMFADERLPREVAECELGRAECALLRGDPVAARRWASSARRRFARRGDEAWVVRSSLLELQADAGVLARRPDGRASRGGWAGVARRAAEVEELCRTTGRPAWQRAASYLRIEADLARGVGPDPERVLDGLGTVRADEPLTLRLHGRRIRALLAAAAGRPDRATHHVRAGQRDLAMHRSRFGSLDLRTAGAVHGTALAELDMRLALATGHPERVLESAERVRAVMGGAPRVNPPSDPRTAELLAQLRRLVEGSRPVTGRPAADPERRKLIADAQRLKLEILARSWHEPGRSARDEREGRAHEVRAVLARRPQTLLLDVIDHEGRLLAVSMGVEGAELADLGEAAPAAELVRRVHADLEVVANPLVPAELRAVADRSLRGALERLDAVVRPVLDRADELVVVAGGWLGVLPWSMLPSRRGAPTVVAPSVHHWMRYAGAGLPQAPLTAAAGPGLVHAADEARHVAALWPGARVLVDDDASVANVAEALASPGVVHLAAHGRHEPDNPLFSSLRLADGPLFAHELDAGGQVPDLVLLSSCEVGRATIRAGGEALGLASVLLRTGVPCVVAAIAPLPDETAMHVMSGVHERMRAGMPVAAAVAQACADHDRGGGGLVPLVCLGAPV</sequence>
<accession>A0A4Y3KEC1</accession>
<gene>
    <name evidence="2" type="ORF">CUD01_24400</name>
</gene>
<evidence type="ECO:0000313" key="2">
    <source>
        <dbReference type="EMBL" id="GEA81996.1"/>
    </source>
</evidence>